<sequence>MGPTITDFLKKGWIRASSSPVAASVLFAKKPNGGLRLCVDYRGLNATTIPDLNPLPIFKKTLRLLSKARWFTKLDVKSAFHRLRIWVGDEWMTAFRCRLGLFEWLVTPFGLINAPPNVQRYINEQLREHLDIDATAYMDDVLAYTSGSENEHWETVCQILRKFDKAGLFLDLDTCNFLCKEVKYVAGSIEYWCTTEKVQNKISLFNKSTERSYVVIPLI</sequence>
<evidence type="ECO:0000259" key="1">
    <source>
        <dbReference type="Pfam" id="PF00078"/>
    </source>
</evidence>
<dbReference type="InterPro" id="IPR000477">
    <property type="entry name" value="RT_dom"/>
</dbReference>
<proteinExistence type="predicted"/>
<dbReference type="STRING" id="52586.A0A0B1P1C7"/>
<evidence type="ECO:0000313" key="2">
    <source>
        <dbReference type="EMBL" id="KHJ32422.1"/>
    </source>
</evidence>
<dbReference type="HOGENOM" id="CLU_000384_42_10_1"/>
<comment type="caution">
    <text evidence="2">The sequence shown here is derived from an EMBL/GenBank/DDBJ whole genome shotgun (WGS) entry which is preliminary data.</text>
</comment>
<gene>
    <name evidence="2" type="ORF">EV44_g3441</name>
</gene>
<name>A0A0B1P1C7_UNCNE</name>
<dbReference type="CDD" id="cd01647">
    <property type="entry name" value="RT_LTR"/>
    <property type="match status" value="1"/>
</dbReference>
<organism evidence="2 3">
    <name type="scientific">Uncinula necator</name>
    <name type="common">Grape powdery mildew</name>
    <dbReference type="NCBI Taxonomy" id="52586"/>
    <lineage>
        <taxon>Eukaryota</taxon>
        <taxon>Fungi</taxon>
        <taxon>Dikarya</taxon>
        <taxon>Ascomycota</taxon>
        <taxon>Pezizomycotina</taxon>
        <taxon>Leotiomycetes</taxon>
        <taxon>Erysiphales</taxon>
        <taxon>Erysiphaceae</taxon>
        <taxon>Erysiphe</taxon>
    </lineage>
</organism>
<dbReference type="PANTHER" id="PTHR24559:SF444">
    <property type="entry name" value="REVERSE TRANSCRIPTASE DOMAIN-CONTAINING PROTEIN"/>
    <property type="match status" value="1"/>
</dbReference>
<dbReference type="InterPro" id="IPR043128">
    <property type="entry name" value="Rev_trsase/Diguanyl_cyclase"/>
</dbReference>
<dbReference type="Gene3D" id="3.30.70.270">
    <property type="match status" value="1"/>
</dbReference>
<dbReference type="Proteomes" id="UP000030854">
    <property type="component" value="Unassembled WGS sequence"/>
</dbReference>
<feature type="domain" description="Reverse transcriptase" evidence="1">
    <location>
        <begin position="29"/>
        <end position="185"/>
    </location>
</feature>
<dbReference type="InterPro" id="IPR043502">
    <property type="entry name" value="DNA/RNA_pol_sf"/>
</dbReference>
<dbReference type="SUPFAM" id="SSF56672">
    <property type="entry name" value="DNA/RNA polymerases"/>
    <property type="match status" value="1"/>
</dbReference>
<dbReference type="PANTHER" id="PTHR24559">
    <property type="entry name" value="TRANSPOSON TY3-I GAG-POL POLYPROTEIN"/>
    <property type="match status" value="1"/>
</dbReference>
<dbReference type="EMBL" id="JNVN01002093">
    <property type="protein sequence ID" value="KHJ32422.1"/>
    <property type="molecule type" value="Genomic_DNA"/>
</dbReference>
<keyword evidence="3" id="KW-1185">Reference proteome</keyword>
<dbReference type="Pfam" id="PF00078">
    <property type="entry name" value="RVT_1"/>
    <property type="match status" value="1"/>
</dbReference>
<protein>
    <recommendedName>
        <fullName evidence="1">Reverse transcriptase domain-containing protein</fullName>
    </recommendedName>
</protein>
<dbReference type="Gene3D" id="3.10.10.10">
    <property type="entry name" value="HIV Type 1 Reverse Transcriptase, subunit A, domain 1"/>
    <property type="match status" value="1"/>
</dbReference>
<accession>A0A0B1P1C7</accession>
<evidence type="ECO:0000313" key="3">
    <source>
        <dbReference type="Proteomes" id="UP000030854"/>
    </source>
</evidence>
<reference evidence="2 3" key="1">
    <citation type="journal article" date="2014" name="BMC Genomics">
        <title>Adaptive genomic structural variation in the grape powdery mildew pathogen, Erysiphe necator.</title>
        <authorList>
            <person name="Jones L."/>
            <person name="Riaz S."/>
            <person name="Morales-Cruz A."/>
            <person name="Amrine K.C."/>
            <person name="McGuire B."/>
            <person name="Gubler W.D."/>
            <person name="Walker M.A."/>
            <person name="Cantu D."/>
        </authorList>
    </citation>
    <scope>NUCLEOTIDE SEQUENCE [LARGE SCALE GENOMIC DNA]</scope>
    <source>
        <strain evidence="3">c</strain>
    </source>
</reference>
<dbReference type="InterPro" id="IPR053134">
    <property type="entry name" value="RNA-dir_DNA_polymerase"/>
</dbReference>
<dbReference type="AlphaFoldDB" id="A0A0B1P1C7"/>